<keyword evidence="2 8" id="KW-0863">Zinc-finger</keyword>
<evidence type="ECO:0000256" key="6">
    <source>
        <dbReference type="ARBA" id="ARBA00023163"/>
    </source>
</evidence>
<evidence type="ECO:0000313" key="12">
    <source>
        <dbReference type="EMBL" id="KAJ3685501.1"/>
    </source>
</evidence>
<dbReference type="PANTHER" id="PTHR31992">
    <property type="entry name" value="DOF ZINC FINGER PROTEIN DOF1.4-RELATED"/>
    <property type="match status" value="1"/>
</dbReference>
<keyword evidence="3 9" id="KW-0862">Zinc</keyword>
<dbReference type="GO" id="GO:0008270">
    <property type="term" value="F:zinc ion binding"/>
    <property type="evidence" value="ECO:0007669"/>
    <property type="project" value="UniProtKB-KW"/>
</dbReference>
<evidence type="ECO:0000256" key="4">
    <source>
        <dbReference type="ARBA" id="ARBA00023015"/>
    </source>
</evidence>
<organism evidence="12 13">
    <name type="scientific">Rhynchospora tenuis</name>
    <dbReference type="NCBI Taxonomy" id="198213"/>
    <lineage>
        <taxon>Eukaryota</taxon>
        <taxon>Viridiplantae</taxon>
        <taxon>Streptophyta</taxon>
        <taxon>Embryophyta</taxon>
        <taxon>Tracheophyta</taxon>
        <taxon>Spermatophyta</taxon>
        <taxon>Magnoliopsida</taxon>
        <taxon>Liliopsida</taxon>
        <taxon>Poales</taxon>
        <taxon>Cyperaceae</taxon>
        <taxon>Cyperoideae</taxon>
        <taxon>Rhynchosporeae</taxon>
        <taxon>Rhynchospora</taxon>
    </lineage>
</organism>
<dbReference type="PANTHER" id="PTHR31992:SF313">
    <property type="entry name" value="DOF ZINC FINGER PROTEIN DOF5.7"/>
    <property type="match status" value="1"/>
</dbReference>
<keyword evidence="6 9" id="KW-0804">Transcription</keyword>
<feature type="domain" description="Dof-type" evidence="11">
    <location>
        <begin position="49"/>
        <end position="103"/>
    </location>
</feature>
<dbReference type="GO" id="GO:0005634">
    <property type="term" value="C:nucleus"/>
    <property type="evidence" value="ECO:0007669"/>
    <property type="project" value="UniProtKB-SubCell"/>
</dbReference>
<proteinExistence type="predicted"/>
<dbReference type="PROSITE" id="PS01361">
    <property type="entry name" value="ZF_DOF_1"/>
    <property type="match status" value="1"/>
</dbReference>
<evidence type="ECO:0000256" key="3">
    <source>
        <dbReference type="ARBA" id="ARBA00022833"/>
    </source>
</evidence>
<evidence type="ECO:0000256" key="9">
    <source>
        <dbReference type="RuleBase" id="RU369094"/>
    </source>
</evidence>
<comment type="function">
    <text evidence="9">Transcription factor that binds specifically to a 5'-AA[AG]G-3' consensus core sequence.</text>
</comment>
<dbReference type="GO" id="GO:0003677">
    <property type="term" value="F:DNA binding"/>
    <property type="evidence" value="ECO:0007669"/>
    <property type="project" value="UniProtKB-UniRule"/>
</dbReference>
<gene>
    <name evidence="12" type="ORF">LUZ61_014665</name>
</gene>
<evidence type="ECO:0000256" key="5">
    <source>
        <dbReference type="ARBA" id="ARBA00023125"/>
    </source>
</evidence>
<comment type="subcellular location">
    <subcellularLocation>
        <location evidence="8 9">Nucleus</location>
    </subcellularLocation>
</comment>
<dbReference type="PROSITE" id="PS50884">
    <property type="entry name" value="ZF_DOF_2"/>
    <property type="match status" value="1"/>
</dbReference>
<keyword evidence="1 9" id="KW-0479">Metal-binding</keyword>
<dbReference type="GO" id="GO:0003700">
    <property type="term" value="F:DNA-binding transcription factor activity"/>
    <property type="evidence" value="ECO:0007669"/>
    <property type="project" value="UniProtKB-UniRule"/>
</dbReference>
<sequence>MIQEVFPLMDEPKTPSTQPMNTSSPLSSPSLSTSSSPSLSNHPATQEPLRCPRCDSTNTKFCYYNNYNLTQPRHFCKTCRRYWTKGGALRNVPIGGGCRKAKVVPAICTKSTAMKTKSGIGAHELSPGPIAWAAPHTAQLMALLRATSCMQNPNPNLGVNMSPNVPSLLNGLDNLYGHGHQFSYPMQQQRYQSGMVQNEQVPFSGTQEMFQRFKTNLINDQLQAVVGNVGGFGSPSTSMTMATGMATNAMSVASSLMDSSPLNTSDLAYDLQAINGVFP</sequence>
<dbReference type="Pfam" id="PF02701">
    <property type="entry name" value="Zn_ribbon_Dof"/>
    <property type="match status" value="1"/>
</dbReference>
<reference evidence="12 13" key="1">
    <citation type="journal article" date="2022" name="Cell">
        <title>Repeat-based holocentromeres influence genome architecture and karyotype evolution.</title>
        <authorList>
            <person name="Hofstatter P.G."/>
            <person name="Thangavel G."/>
            <person name="Lux T."/>
            <person name="Neumann P."/>
            <person name="Vondrak T."/>
            <person name="Novak P."/>
            <person name="Zhang M."/>
            <person name="Costa L."/>
            <person name="Castellani M."/>
            <person name="Scott A."/>
            <person name="Toegelov H."/>
            <person name="Fuchs J."/>
            <person name="Mata-Sucre Y."/>
            <person name="Dias Y."/>
            <person name="Vanzela A.L.L."/>
            <person name="Huettel B."/>
            <person name="Almeida C.C.S."/>
            <person name="Simkova H."/>
            <person name="Souza G."/>
            <person name="Pedrosa-Harand A."/>
            <person name="Macas J."/>
            <person name="Mayer K.F.X."/>
            <person name="Houben A."/>
            <person name="Marques A."/>
        </authorList>
    </citation>
    <scope>NUCLEOTIDE SEQUENCE [LARGE SCALE GENOMIC DNA]</scope>
    <source>
        <strain evidence="12">RhyTen1mFocal</strain>
    </source>
</reference>
<evidence type="ECO:0000256" key="10">
    <source>
        <dbReference type="SAM" id="MobiDB-lite"/>
    </source>
</evidence>
<protein>
    <recommendedName>
        <fullName evidence="9">Dof zinc finger protein</fullName>
    </recommendedName>
</protein>
<evidence type="ECO:0000313" key="13">
    <source>
        <dbReference type="Proteomes" id="UP001210211"/>
    </source>
</evidence>
<dbReference type="InterPro" id="IPR045174">
    <property type="entry name" value="Dof"/>
</dbReference>
<comment type="caution">
    <text evidence="12">The sequence shown here is derived from an EMBL/GenBank/DDBJ whole genome shotgun (WGS) entry which is preliminary data.</text>
</comment>
<evidence type="ECO:0000256" key="7">
    <source>
        <dbReference type="ARBA" id="ARBA00023242"/>
    </source>
</evidence>
<evidence type="ECO:0000256" key="2">
    <source>
        <dbReference type="ARBA" id="ARBA00022771"/>
    </source>
</evidence>
<evidence type="ECO:0000256" key="8">
    <source>
        <dbReference type="PROSITE-ProRule" id="PRU00071"/>
    </source>
</evidence>
<accession>A0AAD5WBG6</accession>
<evidence type="ECO:0000256" key="1">
    <source>
        <dbReference type="ARBA" id="ARBA00022723"/>
    </source>
</evidence>
<name>A0AAD5WBG6_9POAL</name>
<feature type="compositionally biased region" description="Low complexity" evidence="10">
    <location>
        <begin position="22"/>
        <end position="40"/>
    </location>
</feature>
<keyword evidence="13" id="KW-1185">Reference proteome</keyword>
<dbReference type="AlphaFoldDB" id="A0AAD5WBG6"/>
<dbReference type="InterPro" id="IPR003851">
    <property type="entry name" value="Znf_Dof"/>
</dbReference>
<keyword evidence="7 8" id="KW-0539">Nucleus</keyword>
<keyword evidence="5 8" id="KW-0238">DNA-binding</keyword>
<dbReference type="Proteomes" id="UP001210211">
    <property type="component" value="Unassembled WGS sequence"/>
</dbReference>
<dbReference type="EMBL" id="JAMRDG010000002">
    <property type="protein sequence ID" value="KAJ3685501.1"/>
    <property type="molecule type" value="Genomic_DNA"/>
</dbReference>
<feature type="region of interest" description="Disordered" evidence="10">
    <location>
        <begin position="1"/>
        <end position="50"/>
    </location>
</feature>
<keyword evidence="4 9" id="KW-0805">Transcription regulation</keyword>
<evidence type="ECO:0000259" key="11">
    <source>
        <dbReference type="PROSITE" id="PS50884"/>
    </source>
</evidence>